<organism evidence="1 2">
    <name type="scientific">Pusillimonas noertemannii</name>
    <dbReference type="NCBI Taxonomy" id="305977"/>
    <lineage>
        <taxon>Bacteria</taxon>
        <taxon>Pseudomonadati</taxon>
        <taxon>Pseudomonadota</taxon>
        <taxon>Betaproteobacteria</taxon>
        <taxon>Burkholderiales</taxon>
        <taxon>Alcaligenaceae</taxon>
        <taxon>Pusillimonas</taxon>
    </lineage>
</organism>
<reference evidence="1 2" key="1">
    <citation type="submission" date="2018-04" db="EMBL/GenBank/DDBJ databases">
        <title>Genomic Encyclopedia of Type Strains, Phase IV (KMG-IV): sequencing the most valuable type-strain genomes for metagenomic binning, comparative biology and taxonomic classification.</title>
        <authorList>
            <person name="Goeker M."/>
        </authorList>
    </citation>
    <scope>NUCLEOTIDE SEQUENCE [LARGE SCALE GENOMIC DNA]</scope>
    <source>
        <strain evidence="1 2">DSM 10065</strain>
    </source>
</reference>
<accession>A0A2U1CRY0</accession>
<gene>
    <name evidence="1" type="ORF">C7440_1068</name>
</gene>
<dbReference type="Proteomes" id="UP000246145">
    <property type="component" value="Unassembled WGS sequence"/>
</dbReference>
<evidence type="ECO:0000313" key="2">
    <source>
        <dbReference type="Proteomes" id="UP000246145"/>
    </source>
</evidence>
<dbReference type="EMBL" id="QEKO01000001">
    <property type="protein sequence ID" value="PVY68657.1"/>
    <property type="molecule type" value="Genomic_DNA"/>
</dbReference>
<keyword evidence="2" id="KW-1185">Reference proteome</keyword>
<evidence type="ECO:0000313" key="1">
    <source>
        <dbReference type="EMBL" id="PVY68657.1"/>
    </source>
</evidence>
<comment type="caution">
    <text evidence="1">The sequence shown here is derived from an EMBL/GenBank/DDBJ whole genome shotgun (WGS) entry which is preliminary data.</text>
</comment>
<dbReference type="AlphaFoldDB" id="A0A2U1CRY0"/>
<protein>
    <submittedName>
        <fullName evidence="1">Uncharacterized protein</fullName>
    </submittedName>
</protein>
<proteinExistence type="predicted"/>
<sequence>MTNFSRAFAEPQGKVLYHPAFGQEPVVNPRRPRRLPEGVIAGDFRRKPSGPGLRIVMQEVRA</sequence>
<name>A0A2U1CRY0_9BURK</name>